<dbReference type="InterPro" id="IPR036514">
    <property type="entry name" value="SGNH_hydro_sf"/>
</dbReference>
<proteinExistence type="inferred from homology"/>
<evidence type="ECO:0000256" key="3">
    <source>
        <dbReference type="SAM" id="SignalP"/>
    </source>
</evidence>
<protein>
    <submittedName>
        <fullName evidence="4">GDSL lipase/esterase</fullName>
    </submittedName>
</protein>
<dbReference type="InterPro" id="IPR044552">
    <property type="entry name" value="GLIP1-5/GLL25"/>
</dbReference>
<reference evidence="4 5" key="1">
    <citation type="submission" date="2023-12" db="EMBL/GenBank/DDBJ databases">
        <title>A high-quality genome assembly for Dillenia turbinata (Dilleniales).</title>
        <authorList>
            <person name="Chanderbali A."/>
        </authorList>
    </citation>
    <scope>NUCLEOTIDE SEQUENCE [LARGE SCALE GENOMIC DNA]</scope>
    <source>
        <strain evidence="4">LSX21</strain>
        <tissue evidence="4">Leaf</tissue>
    </source>
</reference>
<dbReference type="PANTHER" id="PTHR45966">
    <property type="entry name" value="GDSL-LIKE LIPASE/ACYLHYDROLASE"/>
    <property type="match status" value="1"/>
</dbReference>
<organism evidence="4 5">
    <name type="scientific">Dillenia turbinata</name>
    <dbReference type="NCBI Taxonomy" id="194707"/>
    <lineage>
        <taxon>Eukaryota</taxon>
        <taxon>Viridiplantae</taxon>
        <taxon>Streptophyta</taxon>
        <taxon>Embryophyta</taxon>
        <taxon>Tracheophyta</taxon>
        <taxon>Spermatophyta</taxon>
        <taxon>Magnoliopsida</taxon>
        <taxon>eudicotyledons</taxon>
        <taxon>Gunneridae</taxon>
        <taxon>Pentapetalae</taxon>
        <taxon>Dilleniales</taxon>
        <taxon>Dilleniaceae</taxon>
        <taxon>Dillenia</taxon>
    </lineage>
</organism>
<keyword evidence="2 3" id="KW-0732">Signal</keyword>
<dbReference type="Proteomes" id="UP001370490">
    <property type="component" value="Unassembled WGS sequence"/>
</dbReference>
<evidence type="ECO:0000313" key="5">
    <source>
        <dbReference type="Proteomes" id="UP001370490"/>
    </source>
</evidence>
<dbReference type="AlphaFoldDB" id="A0AAN8UAI5"/>
<dbReference type="PANTHER" id="PTHR45966:SF12">
    <property type="entry name" value="GDSL ESTERASE_LIPASE 1-LIKE ISOFORM X2"/>
    <property type="match status" value="1"/>
</dbReference>
<accession>A0AAN8UAI5</accession>
<sequence>MENLSPFFITFTVIFTSILASPSSCSRLKNQVGLFVFGDSLFDPGNNQYVNGSRKDSSNNWPYGESYFKHPTGRLSDGLIVPDFIAEFMNLPIFTPYLKPGAHHRLTDGANFAAAGAGVLVQTHPGSLNLWLQLSYFKEAEKLLRQKLGNSKTKETLGRAIYLFSIGGNDFFDYYTKHPNSTQAQHKQFVEMVIGNLTMVLEDIYKMGGRKFAFQNAGPLGCTPGMRASNPTGKCIDEPSLLSRLHNKALPKVLKRLETNLPGFRYSIFDFYHSLLARISNPSRYGFKDGKSSCCGSGAYRATLFSCGVGTLGKDYELCSNPKDYVFFDGAHPTQSADLQPAKLLWDGPLSVTAPYNVKQFYQHF</sequence>
<gene>
    <name evidence="4" type="ORF">RJ641_023903</name>
</gene>
<feature type="chain" id="PRO_5042921783" evidence="3">
    <location>
        <begin position="21"/>
        <end position="365"/>
    </location>
</feature>
<dbReference type="EMBL" id="JBAMMX010000028">
    <property type="protein sequence ID" value="KAK6911810.1"/>
    <property type="molecule type" value="Genomic_DNA"/>
</dbReference>
<dbReference type="InterPro" id="IPR001087">
    <property type="entry name" value="GDSL"/>
</dbReference>
<dbReference type="GO" id="GO:0016298">
    <property type="term" value="F:lipase activity"/>
    <property type="evidence" value="ECO:0007669"/>
    <property type="project" value="TreeGrafter"/>
</dbReference>
<name>A0AAN8UAI5_9MAGN</name>
<dbReference type="InterPro" id="IPR035669">
    <property type="entry name" value="SGNH_plant_lipase-like"/>
</dbReference>
<feature type="signal peptide" evidence="3">
    <location>
        <begin position="1"/>
        <end position="20"/>
    </location>
</feature>
<comment type="similarity">
    <text evidence="1">Belongs to the 'GDSL' lipolytic enzyme family.</text>
</comment>
<evidence type="ECO:0000313" key="4">
    <source>
        <dbReference type="EMBL" id="KAK6911810.1"/>
    </source>
</evidence>
<dbReference type="CDD" id="cd01837">
    <property type="entry name" value="SGNH_plant_lipase_like"/>
    <property type="match status" value="1"/>
</dbReference>
<evidence type="ECO:0000256" key="2">
    <source>
        <dbReference type="ARBA" id="ARBA00022729"/>
    </source>
</evidence>
<keyword evidence="5" id="KW-1185">Reference proteome</keyword>
<dbReference type="Pfam" id="PF00657">
    <property type="entry name" value="Lipase_GDSL"/>
    <property type="match status" value="1"/>
</dbReference>
<comment type="caution">
    <text evidence="4">The sequence shown here is derived from an EMBL/GenBank/DDBJ whole genome shotgun (WGS) entry which is preliminary data.</text>
</comment>
<dbReference type="Gene3D" id="3.40.50.1110">
    <property type="entry name" value="SGNH hydrolase"/>
    <property type="match status" value="1"/>
</dbReference>
<evidence type="ECO:0000256" key="1">
    <source>
        <dbReference type="ARBA" id="ARBA00008668"/>
    </source>
</evidence>